<accession>A0A7J6HPA4</accession>
<feature type="compositionally biased region" description="Basic and acidic residues" evidence="1">
    <location>
        <begin position="217"/>
        <end position="228"/>
    </location>
</feature>
<proteinExistence type="predicted"/>
<name>A0A7J6HPA4_CANSA</name>
<evidence type="ECO:0008006" key="4">
    <source>
        <dbReference type="Google" id="ProtNLM"/>
    </source>
</evidence>
<dbReference type="AlphaFoldDB" id="A0A7J6HPA4"/>
<keyword evidence="3" id="KW-1185">Reference proteome</keyword>
<evidence type="ECO:0000313" key="2">
    <source>
        <dbReference type="EMBL" id="KAF4396558.1"/>
    </source>
</evidence>
<dbReference type="EMBL" id="JAATIQ010000035">
    <property type="protein sequence ID" value="KAF4396558.1"/>
    <property type="molecule type" value="Genomic_DNA"/>
</dbReference>
<comment type="caution">
    <text evidence="2">The sequence shown here is derived from an EMBL/GenBank/DDBJ whole genome shotgun (WGS) entry which is preliminary data.</text>
</comment>
<evidence type="ECO:0000256" key="1">
    <source>
        <dbReference type="SAM" id="MobiDB-lite"/>
    </source>
</evidence>
<sequence>MDALIGIQDLEIPEEVENIDAMEQYQEAMEEYSDIAPSPASEIHLDFSDWLSGANRASQDVSLSQEFPKVISFIDEHNHEIELEVKYEWIPLVCYNCSGIGHDTQSCRKKESREEQVKHVWIPKKSKETVEIQKDKEGFQQVLKGKRVMMEQIWGARNDVLWNQKQWQIRIIVDRVQQESKRRIVGIWPSKTKEKDKNWCKVKIKLLKSQGPSLWNRDSREPKSEANHKKPKIKV</sequence>
<dbReference type="Proteomes" id="UP000583929">
    <property type="component" value="Unassembled WGS sequence"/>
</dbReference>
<reference evidence="2 3" key="1">
    <citation type="journal article" date="2020" name="bioRxiv">
        <title>Sequence and annotation of 42 cannabis genomes reveals extensive copy number variation in cannabinoid synthesis and pathogen resistance genes.</title>
        <authorList>
            <person name="Mckernan K.J."/>
            <person name="Helbert Y."/>
            <person name="Kane L.T."/>
            <person name="Ebling H."/>
            <person name="Zhang L."/>
            <person name="Liu B."/>
            <person name="Eaton Z."/>
            <person name="Mclaughlin S."/>
            <person name="Kingan S."/>
            <person name="Baybayan P."/>
            <person name="Concepcion G."/>
            <person name="Jordan M."/>
            <person name="Riva A."/>
            <person name="Barbazuk W."/>
            <person name="Harkins T."/>
        </authorList>
    </citation>
    <scope>NUCLEOTIDE SEQUENCE [LARGE SCALE GENOMIC DNA]</scope>
    <source>
        <strain evidence="3">cv. Jamaican Lion 4</strain>
        <tissue evidence="2">Leaf</tissue>
    </source>
</reference>
<feature type="region of interest" description="Disordered" evidence="1">
    <location>
        <begin position="212"/>
        <end position="235"/>
    </location>
</feature>
<evidence type="ECO:0000313" key="3">
    <source>
        <dbReference type="Proteomes" id="UP000583929"/>
    </source>
</evidence>
<protein>
    <recommendedName>
        <fullName evidence="4">CCHC-type domain-containing protein</fullName>
    </recommendedName>
</protein>
<organism evidence="2 3">
    <name type="scientific">Cannabis sativa</name>
    <name type="common">Hemp</name>
    <name type="synonym">Marijuana</name>
    <dbReference type="NCBI Taxonomy" id="3483"/>
    <lineage>
        <taxon>Eukaryota</taxon>
        <taxon>Viridiplantae</taxon>
        <taxon>Streptophyta</taxon>
        <taxon>Embryophyta</taxon>
        <taxon>Tracheophyta</taxon>
        <taxon>Spermatophyta</taxon>
        <taxon>Magnoliopsida</taxon>
        <taxon>eudicotyledons</taxon>
        <taxon>Gunneridae</taxon>
        <taxon>Pentapetalae</taxon>
        <taxon>rosids</taxon>
        <taxon>fabids</taxon>
        <taxon>Rosales</taxon>
        <taxon>Cannabaceae</taxon>
        <taxon>Cannabis</taxon>
    </lineage>
</organism>
<gene>
    <name evidence="2" type="ORF">G4B88_028872</name>
</gene>